<dbReference type="InterPro" id="IPR025295">
    <property type="entry name" value="eCIS_core_dom"/>
</dbReference>
<dbReference type="Pfam" id="PF00691">
    <property type="entry name" value="OmpA"/>
    <property type="match status" value="1"/>
</dbReference>
<accession>A0A935W3P3</accession>
<evidence type="ECO:0000256" key="1">
    <source>
        <dbReference type="PROSITE-ProRule" id="PRU00473"/>
    </source>
</evidence>
<dbReference type="PANTHER" id="PTHR30329">
    <property type="entry name" value="STATOR ELEMENT OF FLAGELLAR MOTOR COMPLEX"/>
    <property type="match status" value="1"/>
</dbReference>
<dbReference type="InterPro" id="IPR006665">
    <property type="entry name" value="OmpA-like"/>
</dbReference>
<dbReference type="InterPro" id="IPR050330">
    <property type="entry name" value="Bact_OuterMem_StrucFunc"/>
</dbReference>
<protein>
    <submittedName>
        <fullName evidence="3">DUF4157 domain-containing protein</fullName>
    </submittedName>
</protein>
<name>A0A935W3P3_9PROT</name>
<dbReference type="PANTHER" id="PTHR30329:SF21">
    <property type="entry name" value="LIPOPROTEIN YIAD-RELATED"/>
    <property type="match status" value="1"/>
</dbReference>
<comment type="caution">
    <text evidence="3">The sequence shown here is derived from an EMBL/GenBank/DDBJ whole genome shotgun (WGS) entry which is preliminary data.</text>
</comment>
<reference evidence="3 4" key="1">
    <citation type="submission" date="2020-10" db="EMBL/GenBank/DDBJ databases">
        <title>Connecting structure to function with the recovery of over 1000 high-quality activated sludge metagenome-assembled genomes encoding full-length rRNA genes using long-read sequencing.</title>
        <authorList>
            <person name="Singleton C.M."/>
            <person name="Petriglieri F."/>
            <person name="Kristensen J.M."/>
            <person name="Kirkegaard R.H."/>
            <person name="Michaelsen T.Y."/>
            <person name="Andersen M.H."/>
            <person name="Karst S.M."/>
            <person name="Dueholm M.S."/>
            <person name="Nielsen P.H."/>
            <person name="Albertsen M."/>
        </authorList>
    </citation>
    <scope>NUCLEOTIDE SEQUENCE [LARGE SCALE GENOMIC DNA]</scope>
    <source>
        <strain evidence="3">Fred_18-Q3-R57-64_BAT3C.720</strain>
    </source>
</reference>
<evidence type="ECO:0000259" key="2">
    <source>
        <dbReference type="PROSITE" id="PS51123"/>
    </source>
</evidence>
<sequence>MRETQAPHAETSNAAIDTVAATLRQAGRPLDAATRSFFEPRFGADFSAVRIHTDSSAAASARNIHALAYTVGRDVVFNTGQYAPHSNSGKRLLAHELTHVLQQAGTDGEVLGRSHEKRRLRPIPQNRLARVIQRRLVMFGTLPDVNGMLGLLGPRAGLTLNLRVANNQVQIAAVLPAAPPSPALRGQLTTIINHATQHAEVIVARGQPGVMVGAFPQPSDLTVTRVQQIDLDDILQIEAGAPGNGVAKAAHEIQENFVAHATAPVPGTDLFAGAHNAAIAAESAVSAELVGPGRRVATVSVNVGPGQDRMIQDFENYYLVYRTQLTASTQDVAITSARRRSKVVVSARTIDNFPTGSILAPLGGATVPAAGAATVALAAADVAATPTATVRVEGFADDSEFSAGPTSTLRATGVQAQLVAAGVAQGRIHSEGRGGVNFVAANDTNAHRSLNRRVVITVTRPGP</sequence>
<organism evidence="3 4">
    <name type="scientific">Candidatus Accumulibacter affinis</name>
    <dbReference type="NCBI Taxonomy" id="2954384"/>
    <lineage>
        <taxon>Bacteria</taxon>
        <taxon>Pseudomonadati</taxon>
        <taxon>Pseudomonadota</taxon>
        <taxon>Betaproteobacteria</taxon>
        <taxon>Candidatus Accumulibacter</taxon>
    </lineage>
</organism>
<dbReference type="InterPro" id="IPR036737">
    <property type="entry name" value="OmpA-like_sf"/>
</dbReference>
<dbReference type="EMBL" id="JADJOT010000008">
    <property type="protein sequence ID" value="MBK7954297.1"/>
    <property type="molecule type" value="Genomic_DNA"/>
</dbReference>
<gene>
    <name evidence="3" type="ORF">IPK02_10225</name>
</gene>
<dbReference type="AlphaFoldDB" id="A0A935W3P3"/>
<feature type="domain" description="OmpA-like" evidence="2">
    <location>
        <begin position="347"/>
        <end position="462"/>
    </location>
</feature>
<dbReference type="SUPFAM" id="SSF103088">
    <property type="entry name" value="OmpA-like"/>
    <property type="match status" value="1"/>
</dbReference>
<dbReference type="PROSITE" id="PS51123">
    <property type="entry name" value="OMPA_2"/>
    <property type="match status" value="1"/>
</dbReference>
<evidence type="ECO:0000313" key="3">
    <source>
        <dbReference type="EMBL" id="MBK7954297.1"/>
    </source>
</evidence>
<dbReference type="Proteomes" id="UP000706151">
    <property type="component" value="Unassembled WGS sequence"/>
</dbReference>
<keyword evidence="1" id="KW-0472">Membrane</keyword>
<dbReference type="Pfam" id="PF13699">
    <property type="entry name" value="eCIS_core"/>
    <property type="match status" value="1"/>
</dbReference>
<dbReference type="Gene3D" id="3.30.1330.60">
    <property type="entry name" value="OmpA-like domain"/>
    <property type="match status" value="1"/>
</dbReference>
<proteinExistence type="predicted"/>
<evidence type="ECO:0000313" key="4">
    <source>
        <dbReference type="Proteomes" id="UP000706151"/>
    </source>
</evidence>
<dbReference type="GO" id="GO:0016020">
    <property type="term" value="C:membrane"/>
    <property type="evidence" value="ECO:0007669"/>
    <property type="project" value="UniProtKB-UniRule"/>
</dbReference>